<dbReference type="InterPro" id="IPR002524">
    <property type="entry name" value="Cation_efflux"/>
</dbReference>
<evidence type="ECO:0000256" key="5">
    <source>
        <dbReference type="ARBA" id="ARBA00022906"/>
    </source>
</evidence>
<dbReference type="InterPro" id="IPR027470">
    <property type="entry name" value="Cation_efflux_CTD"/>
</dbReference>
<accession>A0A0F3NR09</accession>
<comment type="subcellular location">
    <subcellularLocation>
        <location evidence="1">Membrane</location>
        <topology evidence="1">Multi-pass membrane protein</topology>
    </subcellularLocation>
</comment>
<evidence type="ECO:0000256" key="9">
    <source>
        <dbReference type="SAM" id="Phobius"/>
    </source>
</evidence>
<dbReference type="OrthoDB" id="9809646at2"/>
<dbReference type="Proteomes" id="UP000033562">
    <property type="component" value="Unassembled WGS sequence"/>
</dbReference>
<sequence>MSLVHNGKPSAYICRLVYAITVIAIAMVIEVIGGVISNSVALLSDAGHMFMDFVALVFSLLAHKIAVKKSDPYRSYGYHRFQVIAAFVNGLTLFGIAVLIIIESIKRFINPVEINWQVMLTVAILGLCSNIIAFFILYKKNEDDLNIKSAVLHIFGDLLGSVAAILSAIIIMVSKWQVVDPLLSIVVSILILYSAYKIIKNSLHILLEGTPENISTDKIKNIICKRVAGVIDVHHIHVWSLTNEHLVMTVHVKVDDVLVNNCSNHTEVLLSVKKLLNEEFGIAHVTVEVEYGNCADNT</sequence>
<comment type="caution">
    <text evidence="12">The sequence shown here is derived from an EMBL/GenBank/DDBJ whole genome shotgun (WGS) entry which is preliminary data.</text>
</comment>
<dbReference type="STRING" id="1359163.NLO413_0727"/>
<feature type="transmembrane region" description="Helical" evidence="9">
    <location>
        <begin position="12"/>
        <end position="36"/>
    </location>
</feature>
<keyword evidence="4 9" id="KW-0812">Transmembrane</keyword>
<gene>
    <name evidence="12" type="ORF">NLO413_0727</name>
</gene>
<feature type="transmembrane region" description="Helical" evidence="9">
    <location>
        <begin position="114"/>
        <end position="138"/>
    </location>
</feature>
<keyword evidence="3" id="KW-0813">Transport</keyword>
<evidence type="ECO:0000256" key="7">
    <source>
        <dbReference type="ARBA" id="ARBA00023065"/>
    </source>
</evidence>
<dbReference type="GO" id="GO:0005886">
    <property type="term" value="C:plasma membrane"/>
    <property type="evidence" value="ECO:0007669"/>
    <property type="project" value="TreeGrafter"/>
</dbReference>
<dbReference type="InterPro" id="IPR050681">
    <property type="entry name" value="CDF/SLC30A"/>
</dbReference>
<dbReference type="SUPFAM" id="SSF160240">
    <property type="entry name" value="Cation efflux protein cytoplasmic domain-like"/>
    <property type="match status" value="1"/>
</dbReference>
<evidence type="ECO:0000256" key="1">
    <source>
        <dbReference type="ARBA" id="ARBA00004141"/>
    </source>
</evidence>
<reference evidence="12 13" key="1">
    <citation type="submission" date="2015-02" db="EMBL/GenBank/DDBJ databases">
        <title>Genome Sequencing of Rickettsiales.</title>
        <authorList>
            <person name="Daugherty S.C."/>
            <person name="Su Q."/>
            <person name="Abolude K."/>
            <person name="Beier-Sexton M."/>
            <person name="Carlyon J.A."/>
            <person name="Carter R."/>
            <person name="Day N.P."/>
            <person name="Dumler S.J."/>
            <person name="Dyachenko V."/>
            <person name="Godinez A."/>
            <person name="Kurtti T.J."/>
            <person name="Lichay M."/>
            <person name="Mullins K.E."/>
            <person name="Ott S."/>
            <person name="Pappas-Brown V."/>
            <person name="Paris D.H."/>
            <person name="Patel P."/>
            <person name="Richards A.L."/>
            <person name="Sadzewicz L."/>
            <person name="Sears K."/>
            <person name="Seidman D."/>
            <person name="Sengamalay N."/>
            <person name="Stenos J."/>
            <person name="Tallon L.J."/>
            <person name="Vincent G."/>
            <person name="Fraser C.M."/>
            <person name="Munderloh U."/>
            <person name="Dunning-Hotopp J.C."/>
        </authorList>
    </citation>
    <scope>NUCLEOTIDE SEQUENCE [LARGE SCALE GENOMIC DNA]</scope>
    <source>
        <strain evidence="12 13">RAC413</strain>
    </source>
</reference>
<dbReference type="GO" id="GO:0005385">
    <property type="term" value="F:zinc ion transmembrane transporter activity"/>
    <property type="evidence" value="ECO:0007669"/>
    <property type="project" value="TreeGrafter"/>
</dbReference>
<dbReference type="AlphaFoldDB" id="A0A0F3NR09"/>
<name>A0A0F3NR09_9RICK</name>
<dbReference type="Gene3D" id="1.20.1510.10">
    <property type="entry name" value="Cation efflux protein transmembrane domain"/>
    <property type="match status" value="1"/>
</dbReference>
<dbReference type="InterPro" id="IPR027469">
    <property type="entry name" value="Cation_efflux_TMD_sf"/>
</dbReference>
<evidence type="ECO:0000259" key="11">
    <source>
        <dbReference type="Pfam" id="PF16916"/>
    </source>
</evidence>
<dbReference type="InterPro" id="IPR058533">
    <property type="entry name" value="Cation_efflux_TM"/>
</dbReference>
<dbReference type="PATRIC" id="fig|1359163.3.peg.701"/>
<keyword evidence="13" id="KW-1185">Reference proteome</keyword>
<dbReference type="PANTHER" id="PTHR11562">
    <property type="entry name" value="CATION EFFLUX PROTEIN/ ZINC TRANSPORTER"/>
    <property type="match status" value="1"/>
</dbReference>
<dbReference type="Pfam" id="PF16916">
    <property type="entry name" value="ZT_dimer"/>
    <property type="match status" value="1"/>
</dbReference>
<keyword evidence="5" id="KW-0862">Zinc</keyword>
<feature type="domain" description="Cation efflux protein transmembrane" evidence="10">
    <location>
        <begin position="16"/>
        <end position="207"/>
    </location>
</feature>
<evidence type="ECO:0000256" key="8">
    <source>
        <dbReference type="ARBA" id="ARBA00023136"/>
    </source>
</evidence>
<keyword evidence="5" id="KW-0864">Zinc transport</keyword>
<keyword evidence="6 9" id="KW-1133">Transmembrane helix</keyword>
<protein>
    <submittedName>
        <fullName evidence="12">Cation diffusion facilitator transporter family protein</fullName>
    </submittedName>
</protein>
<dbReference type="Pfam" id="PF01545">
    <property type="entry name" value="Cation_efflux"/>
    <property type="match status" value="1"/>
</dbReference>
<dbReference type="EMBL" id="LANX01000001">
    <property type="protein sequence ID" value="KJV69339.1"/>
    <property type="molecule type" value="Genomic_DNA"/>
</dbReference>
<organism evidence="12 13">
    <name type="scientific">Candidatus Neoehrlichia procyonis str. RAC413</name>
    <dbReference type="NCBI Taxonomy" id="1359163"/>
    <lineage>
        <taxon>Bacteria</taxon>
        <taxon>Pseudomonadati</taxon>
        <taxon>Pseudomonadota</taxon>
        <taxon>Alphaproteobacteria</taxon>
        <taxon>Rickettsiales</taxon>
        <taxon>Anaplasmataceae</taxon>
        <taxon>Candidatus Neoehrlichia</taxon>
    </lineage>
</organism>
<feature type="domain" description="Cation efflux protein cytoplasmic" evidence="11">
    <location>
        <begin position="211"/>
        <end position="290"/>
    </location>
</feature>
<keyword evidence="8 9" id="KW-0472">Membrane</keyword>
<dbReference type="InterPro" id="IPR036837">
    <property type="entry name" value="Cation_efflux_CTD_sf"/>
</dbReference>
<keyword evidence="7" id="KW-0406">Ion transport</keyword>
<dbReference type="PANTHER" id="PTHR11562:SF17">
    <property type="entry name" value="RE54080P-RELATED"/>
    <property type="match status" value="1"/>
</dbReference>
<feature type="transmembrane region" description="Helical" evidence="9">
    <location>
        <begin position="150"/>
        <end position="172"/>
    </location>
</feature>
<dbReference type="NCBIfam" id="TIGR01297">
    <property type="entry name" value="CDF"/>
    <property type="match status" value="1"/>
</dbReference>
<evidence type="ECO:0000256" key="3">
    <source>
        <dbReference type="ARBA" id="ARBA00022448"/>
    </source>
</evidence>
<evidence type="ECO:0000313" key="13">
    <source>
        <dbReference type="Proteomes" id="UP000033562"/>
    </source>
</evidence>
<dbReference type="SUPFAM" id="SSF161111">
    <property type="entry name" value="Cation efflux protein transmembrane domain-like"/>
    <property type="match status" value="1"/>
</dbReference>
<feature type="transmembrane region" description="Helical" evidence="9">
    <location>
        <begin position="178"/>
        <end position="196"/>
    </location>
</feature>
<comment type="similarity">
    <text evidence="2">Belongs to the cation diffusion facilitator (CDF) transporter (TC 2.A.4) family. SLC30A subfamily.</text>
</comment>
<feature type="transmembrane region" description="Helical" evidence="9">
    <location>
        <begin position="42"/>
        <end position="62"/>
    </location>
</feature>
<evidence type="ECO:0000256" key="6">
    <source>
        <dbReference type="ARBA" id="ARBA00022989"/>
    </source>
</evidence>
<dbReference type="RefSeq" id="WP_045809072.1">
    <property type="nucleotide sequence ID" value="NZ_LANX01000001.1"/>
</dbReference>
<proteinExistence type="inferred from homology"/>
<evidence type="ECO:0000313" key="12">
    <source>
        <dbReference type="EMBL" id="KJV69339.1"/>
    </source>
</evidence>
<feature type="transmembrane region" description="Helical" evidence="9">
    <location>
        <begin position="83"/>
        <end position="102"/>
    </location>
</feature>
<evidence type="ECO:0000256" key="2">
    <source>
        <dbReference type="ARBA" id="ARBA00008873"/>
    </source>
</evidence>
<evidence type="ECO:0000256" key="4">
    <source>
        <dbReference type="ARBA" id="ARBA00022692"/>
    </source>
</evidence>
<evidence type="ECO:0000259" key="10">
    <source>
        <dbReference type="Pfam" id="PF01545"/>
    </source>
</evidence>